<evidence type="ECO:0000313" key="2">
    <source>
        <dbReference type="EMBL" id="KAF5803378.1"/>
    </source>
</evidence>
<name>A0A9K3NL20_HELAN</name>
<evidence type="ECO:0000256" key="1">
    <source>
        <dbReference type="SAM" id="MobiDB-lite"/>
    </source>
</evidence>
<dbReference type="Proteomes" id="UP000215914">
    <property type="component" value="Unassembled WGS sequence"/>
</dbReference>
<feature type="compositionally biased region" description="Polar residues" evidence="1">
    <location>
        <begin position="7"/>
        <end position="25"/>
    </location>
</feature>
<accession>A0A9K3NL20</accession>
<keyword evidence="3" id="KW-1185">Reference proteome</keyword>
<reference evidence="2" key="1">
    <citation type="journal article" date="2017" name="Nature">
        <title>The sunflower genome provides insights into oil metabolism, flowering and Asterid evolution.</title>
        <authorList>
            <person name="Badouin H."/>
            <person name="Gouzy J."/>
            <person name="Grassa C.J."/>
            <person name="Murat F."/>
            <person name="Staton S.E."/>
            <person name="Cottret L."/>
            <person name="Lelandais-Briere C."/>
            <person name="Owens G.L."/>
            <person name="Carrere S."/>
            <person name="Mayjonade B."/>
            <person name="Legrand L."/>
            <person name="Gill N."/>
            <person name="Kane N.C."/>
            <person name="Bowers J.E."/>
            <person name="Hubner S."/>
            <person name="Bellec A."/>
            <person name="Berard A."/>
            <person name="Berges H."/>
            <person name="Blanchet N."/>
            <person name="Boniface M.C."/>
            <person name="Brunel D."/>
            <person name="Catrice O."/>
            <person name="Chaidir N."/>
            <person name="Claudel C."/>
            <person name="Donnadieu C."/>
            <person name="Faraut T."/>
            <person name="Fievet G."/>
            <person name="Helmstetter N."/>
            <person name="King M."/>
            <person name="Knapp S.J."/>
            <person name="Lai Z."/>
            <person name="Le Paslier M.C."/>
            <person name="Lippi Y."/>
            <person name="Lorenzon L."/>
            <person name="Mandel J.R."/>
            <person name="Marage G."/>
            <person name="Marchand G."/>
            <person name="Marquand E."/>
            <person name="Bret-Mestries E."/>
            <person name="Morien E."/>
            <person name="Nambeesan S."/>
            <person name="Nguyen T."/>
            <person name="Pegot-Espagnet P."/>
            <person name="Pouilly N."/>
            <person name="Raftis F."/>
            <person name="Sallet E."/>
            <person name="Schiex T."/>
            <person name="Thomas J."/>
            <person name="Vandecasteele C."/>
            <person name="Vares D."/>
            <person name="Vear F."/>
            <person name="Vautrin S."/>
            <person name="Crespi M."/>
            <person name="Mangin B."/>
            <person name="Burke J.M."/>
            <person name="Salse J."/>
            <person name="Munos S."/>
            <person name="Vincourt P."/>
            <person name="Rieseberg L.H."/>
            <person name="Langlade N.B."/>
        </authorList>
    </citation>
    <scope>NUCLEOTIDE SEQUENCE</scope>
    <source>
        <tissue evidence="2">Leaves</tissue>
    </source>
</reference>
<gene>
    <name evidence="2" type="ORF">HanXRQr2_Chr06g0270621</name>
</gene>
<proteinExistence type="predicted"/>
<dbReference type="AlphaFoldDB" id="A0A9K3NL20"/>
<dbReference type="EMBL" id="MNCJ02000321">
    <property type="protein sequence ID" value="KAF5803378.1"/>
    <property type="molecule type" value="Genomic_DNA"/>
</dbReference>
<reference evidence="2" key="2">
    <citation type="submission" date="2020-06" db="EMBL/GenBank/DDBJ databases">
        <title>Helianthus annuus Genome sequencing and assembly Release 2.</title>
        <authorList>
            <person name="Gouzy J."/>
            <person name="Langlade N."/>
            <person name="Munos S."/>
        </authorList>
    </citation>
    <scope>NUCLEOTIDE SEQUENCE</scope>
    <source>
        <tissue evidence="2">Leaves</tissue>
    </source>
</reference>
<feature type="region of interest" description="Disordered" evidence="1">
    <location>
        <begin position="1"/>
        <end position="25"/>
    </location>
</feature>
<organism evidence="2 3">
    <name type="scientific">Helianthus annuus</name>
    <name type="common">Common sunflower</name>
    <dbReference type="NCBI Taxonomy" id="4232"/>
    <lineage>
        <taxon>Eukaryota</taxon>
        <taxon>Viridiplantae</taxon>
        <taxon>Streptophyta</taxon>
        <taxon>Embryophyta</taxon>
        <taxon>Tracheophyta</taxon>
        <taxon>Spermatophyta</taxon>
        <taxon>Magnoliopsida</taxon>
        <taxon>eudicotyledons</taxon>
        <taxon>Gunneridae</taxon>
        <taxon>Pentapetalae</taxon>
        <taxon>asterids</taxon>
        <taxon>campanulids</taxon>
        <taxon>Asterales</taxon>
        <taxon>Asteraceae</taxon>
        <taxon>Asteroideae</taxon>
        <taxon>Heliantheae alliance</taxon>
        <taxon>Heliantheae</taxon>
        <taxon>Helianthus</taxon>
    </lineage>
</organism>
<protein>
    <submittedName>
        <fullName evidence="2">Uncharacterized protein</fullName>
    </submittedName>
</protein>
<evidence type="ECO:0000313" key="3">
    <source>
        <dbReference type="Proteomes" id="UP000215914"/>
    </source>
</evidence>
<sequence length="42" mass="4919">MYERTPTCENQNYGDASGTFSSQTTSRSCLLTRFYTLDRFRN</sequence>
<comment type="caution">
    <text evidence="2">The sequence shown here is derived from an EMBL/GenBank/DDBJ whole genome shotgun (WGS) entry which is preliminary data.</text>
</comment>
<dbReference type="Gramene" id="mRNA:HanXRQr2_Chr06g0270621">
    <property type="protein sequence ID" value="mRNA:HanXRQr2_Chr06g0270621"/>
    <property type="gene ID" value="HanXRQr2_Chr06g0270621"/>
</dbReference>